<name>A0A2S1QZT4_9FLAO</name>
<dbReference type="SUPFAM" id="SSF49265">
    <property type="entry name" value="Fibronectin type III"/>
    <property type="match status" value="1"/>
</dbReference>
<gene>
    <name evidence="4" type="ORF">HYN59_12455</name>
</gene>
<dbReference type="NCBIfam" id="TIGR04183">
    <property type="entry name" value="Por_Secre_tail"/>
    <property type="match status" value="1"/>
</dbReference>
<dbReference type="EMBL" id="CP029186">
    <property type="protein sequence ID" value="AWH85864.1"/>
    <property type="molecule type" value="Genomic_DNA"/>
</dbReference>
<dbReference type="CDD" id="cd00063">
    <property type="entry name" value="FN3"/>
    <property type="match status" value="1"/>
</dbReference>
<evidence type="ECO:0000313" key="5">
    <source>
        <dbReference type="Proteomes" id="UP000244929"/>
    </source>
</evidence>
<evidence type="ECO:0000313" key="4">
    <source>
        <dbReference type="EMBL" id="AWH85864.1"/>
    </source>
</evidence>
<proteinExistence type="predicted"/>
<dbReference type="Gene3D" id="2.60.120.200">
    <property type="match status" value="2"/>
</dbReference>
<protein>
    <recommendedName>
        <fullName evidence="3">Fibronectin type-III domain-containing protein</fullName>
    </recommendedName>
</protein>
<sequence>MKKQLLLGAFLMASMFTAKAQLSEDFEGTAFPPEGWTVETTNPDATWERFTGNNSIGGTGSAGVGYDFDQDESLISPSFNLAGANPVLTFNILMGYTWGVNPNNNYDVIVSVSNDGGTSWDQVWDESELGVFTDYDIIPVTVQLAAYSGDDIKIKFEYVGNDGDVLIIDDIAVVACAVPSGFSYLDPAPSLTAVNIGWDAPAGSPEGYQFEYGPRGFTQGGAGSMIINPTLPAANLTDLDPSTIYDFYVRTHCGGDDYSEWIGPVSFATLFDAVTPPYNTSFEENNLDFVGWIDGTDPDAGVEPWGVNVAVEGDATVQDGANSLFTFAPTNLDSNAWLLSRGINLTGGSQVTVSFWARNLLGQGATGSASYNLTVGNAQNAAAQTTNIATENDLSSTTFVQKTYTFSPATSGVYYFGINNISPSNPNAQVLLVDNFSVTEILGTKDVLASQLSIFPNPATNVINITNADNILVNGVVIADLNGRTVKSAKFDGVAEAQVNISDLANGMYMMTVSSDKGTMTKKIVKN</sequence>
<dbReference type="InterPro" id="IPR036116">
    <property type="entry name" value="FN3_sf"/>
</dbReference>
<reference evidence="4 5" key="1">
    <citation type="submission" date="2018-04" db="EMBL/GenBank/DDBJ databases">
        <title>Genome sequencing of Flavobacterium sp. HYN0059.</title>
        <authorList>
            <person name="Yi H."/>
            <person name="Baek C."/>
        </authorList>
    </citation>
    <scope>NUCLEOTIDE SEQUENCE [LARGE SCALE GENOMIC DNA]</scope>
    <source>
        <strain evidence="4 5">HYN0059</strain>
    </source>
</reference>
<evidence type="ECO:0000256" key="1">
    <source>
        <dbReference type="ARBA" id="ARBA00022729"/>
    </source>
</evidence>
<feature type="chain" id="PRO_5015548051" description="Fibronectin type-III domain-containing protein" evidence="2">
    <location>
        <begin position="21"/>
        <end position="527"/>
    </location>
</feature>
<dbReference type="KEGG" id="falb:HYN59_12455"/>
<accession>A0A2S1QZT4</accession>
<feature type="signal peptide" evidence="2">
    <location>
        <begin position="1"/>
        <end position="20"/>
    </location>
</feature>
<organism evidence="4 5">
    <name type="scientific">Flavobacterium album</name>
    <dbReference type="NCBI Taxonomy" id="2175091"/>
    <lineage>
        <taxon>Bacteria</taxon>
        <taxon>Pseudomonadati</taxon>
        <taxon>Bacteroidota</taxon>
        <taxon>Flavobacteriia</taxon>
        <taxon>Flavobacteriales</taxon>
        <taxon>Flavobacteriaceae</taxon>
        <taxon>Flavobacterium</taxon>
    </lineage>
</organism>
<evidence type="ECO:0000256" key="2">
    <source>
        <dbReference type="SAM" id="SignalP"/>
    </source>
</evidence>
<evidence type="ECO:0000259" key="3">
    <source>
        <dbReference type="PROSITE" id="PS50853"/>
    </source>
</evidence>
<dbReference type="PROSITE" id="PS50853">
    <property type="entry name" value="FN3"/>
    <property type="match status" value="1"/>
</dbReference>
<dbReference type="Pfam" id="PF18962">
    <property type="entry name" value="Por_Secre_tail"/>
    <property type="match status" value="1"/>
</dbReference>
<dbReference type="Proteomes" id="UP000244929">
    <property type="component" value="Chromosome"/>
</dbReference>
<dbReference type="OrthoDB" id="1401747at2"/>
<dbReference type="InterPro" id="IPR026444">
    <property type="entry name" value="Secre_tail"/>
</dbReference>
<feature type="domain" description="Fibronectin type-III" evidence="3">
    <location>
        <begin position="178"/>
        <end position="272"/>
    </location>
</feature>
<keyword evidence="5" id="KW-1185">Reference proteome</keyword>
<dbReference type="InterPro" id="IPR003961">
    <property type="entry name" value="FN3_dom"/>
</dbReference>
<dbReference type="RefSeq" id="WP_108778566.1">
    <property type="nucleotide sequence ID" value="NZ_CP029186.1"/>
</dbReference>
<dbReference type="InterPro" id="IPR013783">
    <property type="entry name" value="Ig-like_fold"/>
</dbReference>
<keyword evidence="1 2" id="KW-0732">Signal</keyword>
<dbReference type="Gene3D" id="2.60.40.10">
    <property type="entry name" value="Immunoglobulins"/>
    <property type="match status" value="1"/>
</dbReference>
<dbReference type="NCBIfam" id="NF038128">
    <property type="entry name" value="choice_anch_J"/>
    <property type="match status" value="2"/>
</dbReference>
<dbReference type="AlphaFoldDB" id="A0A2S1QZT4"/>